<comment type="caution">
    <text evidence="1">The sequence shown here is derived from an EMBL/GenBank/DDBJ whole genome shotgun (WGS) entry which is preliminary data.</text>
</comment>
<protein>
    <submittedName>
        <fullName evidence="1">Uncharacterized protein</fullName>
    </submittedName>
</protein>
<accession>A0ACB7SFY7</accession>
<dbReference type="EMBL" id="CM023484">
    <property type="protein sequence ID" value="KAH6932643.1"/>
    <property type="molecule type" value="Genomic_DNA"/>
</dbReference>
<gene>
    <name evidence="1" type="ORF">HPB50_008227</name>
</gene>
<sequence length="126" mass="14476">MRASVLQTPEQHEVYCDKFFTSHGSLAKLADQGIRVTRTVRDTRTGGCPLKSLKYVEWKKEEFFHYKCDGRSTHAGGTTMQSSVSSNYLSHEEPLRSAKHFLRRSSEEVDIPQTYLIKKYNESKGE</sequence>
<dbReference type="Proteomes" id="UP000821845">
    <property type="component" value="Chromosome 4"/>
</dbReference>
<organism evidence="1 2">
    <name type="scientific">Hyalomma asiaticum</name>
    <name type="common">Tick</name>
    <dbReference type="NCBI Taxonomy" id="266040"/>
    <lineage>
        <taxon>Eukaryota</taxon>
        <taxon>Metazoa</taxon>
        <taxon>Ecdysozoa</taxon>
        <taxon>Arthropoda</taxon>
        <taxon>Chelicerata</taxon>
        <taxon>Arachnida</taxon>
        <taxon>Acari</taxon>
        <taxon>Parasitiformes</taxon>
        <taxon>Ixodida</taxon>
        <taxon>Ixodoidea</taxon>
        <taxon>Ixodidae</taxon>
        <taxon>Hyalomminae</taxon>
        <taxon>Hyalomma</taxon>
    </lineage>
</organism>
<proteinExistence type="predicted"/>
<reference evidence="1" key="1">
    <citation type="submission" date="2020-05" db="EMBL/GenBank/DDBJ databases">
        <title>Large-scale comparative analyses of tick genomes elucidate their genetic diversity and vector capacities.</title>
        <authorList>
            <person name="Jia N."/>
            <person name="Wang J."/>
            <person name="Shi W."/>
            <person name="Du L."/>
            <person name="Sun Y."/>
            <person name="Zhan W."/>
            <person name="Jiang J."/>
            <person name="Wang Q."/>
            <person name="Zhang B."/>
            <person name="Ji P."/>
            <person name="Sakyi L.B."/>
            <person name="Cui X."/>
            <person name="Yuan T."/>
            <person name="Jiang B."/>
            <person name="Yang W."/>
            <person name="Lam T.T.-Y."/>
            <person name="Chang Q."/>
            <person name="Ding S."/>
            <person name="Wang X."/>
            <person name="Zhu J."/>
            <person name="Ruan X."/>
            <person name="Zhao L."/>
            <person name="Wei J."/>
            <person name="Que T."/>
            <person name="Du C."/>
            <person name="Cheng J."/>
            <person name="Dai P."/>
            <person name="Han X."/>
            <person name="Huang E."/>
            <person name="Gao Y."/>
            <person name="Liu J."/>
            <person name="Shao H."/>
            <person name="Ye R."/>
            <person name="Li L."/>
            <person name="Wei W."/>
            <person name="Wang X."/>
            <person name="Wang C."/>
            <person name="Yang T."/>
            <person name="Huo Q."/>
            <person name="Li W."/>
            <person name="Guo W."/>
            <person name="Chen H."/>
            <person name="Zhou L."/>
            <person name="Ni X."/>
            <person name="Tian J."/>
            <person name="Zhou Y."/>
            <person name="Sheng Y."/>
            <person name="Liu T."/>
            <person name="Pan Y."/>
            <person name="Xia L."/>
            <person name="Li J."/>
            <person name="Zhao F."/>
            <person name="Cao W."/>
        </authorList>
    </citation>
    <scope>NUCLEOTIDE SEQUENCE</scope>
    <source>
        <strain evidence="1">Hyas-2018</strain>
    </source>
</reference>
<evidence type="ECO:0000313" key="1">
    <source>
        <dbReference type="EMBL" id="KAH6932643.1"/>
    </source>
</evidence>
<name>A0ACB7SFY7_HYAAI</name>
<keyword evidence="2" id="KW-1185">Reference proteome</keyword>
<evidence type="ECO:0000313" key="2">
    <source>
        <dbReference type="Proteomes" id="UP000821845"/>
    </source>
</evidence>